<keyword evidence="1" id="KW-0853">WD repeat</keyword>
<dbReference type="InterPro" id="IPR011659">
    <property type="entry name" value="WD40"/>
</dbReference>
<evidence type="ECO:0000259" key="3">
    <source>
        <dbReference type="Pfam" id="PF12894"/>
    </source>
</evidence>
<keyword evidence="5" id="KW-1185">Reference proteome</keyword>
<accession>A0ABQ6FQV8</accession>
<comment type="caution">
    <text evidence="4">The sequence shown here is derived from an EMBL/GenBank/DDBJ whole genome shotgun (WGS) entry which is preliminary data.</text>
</comment>
<evidence type="ECO:0000256" key="2">
    <source>
        <dbReference type="ARBA" id="ARBA00022737"/>
    </source>
</evidence>
<dbReference type="InterPro" id="IPR040132">
    <property type="entry name" value="Tex1/THOC3"/>
</dbReference>
<dbReference type="Gene3D" id="2.130.10.10">
    <property type="entry name" value="YVTN repeat-like/Quinoprotein amine dehydrogenase"/>
    <property type="match status" value="2"/>
</dbReference>
<protein>
    <recommendedName>
        <fullName evidence="3">Anaphase-promoting complex subunit 4-like WD40 domain-containing protein</fullName>
    </recommendedName>
</protein>
<organism evidence="4 5">
    <name type="scientific">Dictyobacter halimunensis</name>
    <dbReference type="NCBI Taxonomy" id="3026934"/>
    <lineage>
        <taxon>Bacteria</taxon>
        <taxon>Bacillati</taxon>
        <taxon>Chloroflexota</taxon>
        <taxon>Ktedonobacteria</taxon>
        <taxon>Ktedonobacterales</taxon>
        <taxon>Dictyobacteraceae</taxon>
        <taxon>Dictyobacter</taxon>
    </lineage>
</organism>
<keyword evidence="2" id="KW-0677">Repeat</keyword>
<dbReference type="Pfam" id="PF07676">
    <property type="entry name" value="PD40"/>
    <property type="match status" value="2"/>
</dbReference>
<dbReference type="Proteomes" id="UP001344906">
    <property type="component" value="Unassembled WGS sequence"/>
</dbReference>
<dbReference type="PANTHER" id="PTHR22839">
    <property type="entry name" value="THO COMPLEX SUBUNIT 3 THO3"/>
    <property type="match status" value="1"/>
</dbReference>
<feature type="domain" description="Anaphase-promoting complex subunit 4-like WD40" evidence="3">
    <location>
        <begin position="180"/>
        <end position="246"/>
    </location>
</feature>
<proteinExistence type="predicted"/>
<dbReference type="Pfam" id="PF12894">
    <property type="entry name" value="ANAPC4_WD40"/>
    <property type="match status" value="1"/>
</dbReference>
<reference evidence="4 5" key="1">
    <citation type="submission" date="2023-02" db="EMBL/GenBank/DDBJ databases">
        <title>Dictyobacter halimunensis sp. nov., a new member of the class Ktedonobacteria from forest soil in a geothermal area.</title>
        <authorList>
            <person name="Rachmania M.K."/>
            <person name="Ningsih F."/>
            <person name="Sakai Y."/>
            <person name="Yabe S."/>
            <person name="Yokota A."/>
            <person name="Sjamsuridzal W."/>
        </authorList>
    </citation>
    <scope>NUCLEOTIDE SEQUENCE [LARGE SCALE GENOMIC DNA]</scope>
    <source>
        <strain evidence="4 5">S3.2.2.5</strain>
    </source>
</reference>
<dbReference type="InterPro" id="IPR015943">
    <property type="entry name" value="WD40/YVTN_repeat-like_dom_sf"/>
</dbReference>
<evidence type="ECO:0000313" key="5">
    <source>
        <dbReference type="Proteomes" id="UP001344906"/>
    </source>
</evidence>
<dbReference type="RefSeq" id="WP_338250255.1">
    <property type="nucleotide sequence ID" value="NZ_BSRI01000001.1"/>
</dbReference>
<sequence>MSSYTKQHHSLYGTAKTYSRRAILRNGVLLGGALLSAGCVPDISARLNTAAPQKSATNLVCDIPWQGIDFAWLPDNKHIACASTQGLSVVDVQQQQQAWKQKSWPGYRYTDAYAVAWSSDGTHLLYVANSAILVQNALSGENQWTHTMIPSTTHSIAFSADGARVALTLPTTSGPDSLQVWDVSTRRLLSHYQTSSTKNTLVWSPDSTLLAINGQDGSVQVHHGSDGHLLWRYATKSTLLTLLSWSPDSSALAFSTPGVQGKGALEVWDAHSGRARFHMDALVSPNAPNNKDRSIAWSPDSQRLAFSLPGQHNATMVVYSSQTGRHLFSCQAVPGQPVYPTWSPDGSYLAAGNYLVGGGELVQGDNGNRSVIQFWDAHNGKTVFSYPAPKNPTQLSWSPNSQYLATITPRAYGILSNKTCLSMCRYGYNDYALQVFHVGDPSASPANTKG</sequence>
<name>A0ABQ6FQV8_9CHLR</name>
<gene>
    <name evidence="4" type="ORF">KDH_25340</name>
</gene>
<dbReference type="EMBL" id="BSRI01000001">
    <property type="protein sequence ID" value="GLV55690.1"/>
    <property type="molecule type" value="Genomic_DNA"/>
</dbReference>
<evidence type="ECO:0000313" key="4">
    <source>
        <dbReference type="EMBL" id="GLV55690.1"/>
    </source>
</evidence>
<dbReference type="SUPFAM" id="SSF69322">
    <property type="entry name" value="Tricorn protease domain 2"/>
    <property type="match status" value="1"/>
</dbReference>
<evidence type="ECO:0000256" key="1">
    <source>
        <dbReference type="ARBA" id="ARBA00022574"/>
    </source>
</evidence>
<dbReference type="InterPro" id="IPR024977">
    <property type="entry name" value="Apc4-like_WD40_dom"/>
</dbReference>
<dbReference type="PANTHER" id="PTHR22839:SF0">
    <property type="entry name" value="THO COMPLEX SUBUNIT 3"/>
    <property type="match status" value="1"/>
</dbReference>